<accession>A0ABQ1I6I1</accession>
<gene>
    <name evidence="3" type="ORF">GCM10007414_30210</name>
</gene>
<dbReference type="InterPro" id="IPR011234">
    <property type="entry name" value="Fumarylacetoacetase-like_C"/>
</dbReference>
<keyword evidence="4" id="KW-1185">Reference proteome</keyword>
<evidence type="ECO:0000313" key="4">
    <source>
        <dbReference type="Proteomes" id="UP000651977"/>
    </source>
</evidence>
<dbReference type="SUPFAM" id="SSF56529">
    <property type="entry name" value="FAH"/>
    <property type="match status" value="1"/>
</dbReference>
<evidence type="ECO:0000256" key="1">
    <source>
        <dbReference type="ARBA" id="ARBA00023239"/>
    </source>
</evidence>
<organism evidence="3 4">
    <name type="scientific">Agarivorans gilvus</name>
    <dbReference type="NCBI Taxonomy" id="680279"/>
    <lineage>
        <taxon>Bacteria</taxon>
        <taxon>Pseudomonadati</taxon>
        <taxon>Pseudomonadota</taxon>
        <taxon>Gammaproteobacteria</taxon>
        <taxon>Alteromonadales</taxon>
        <taxon>Alteromonadaceae</taxon>
        <taxon>Agarivorans</taxon>
    </lineage>
</organism>
<dbReference type="PANTHER" id="PTHR30143">
    <property type="entry name" value="ACID HYDRATASE"/>
    <property type="match status" value="1"/>
</dbReference>
<protein>
    <recommendedName>
        <fullName evidence="2">Fumarylacetoacetase-like C-terminal domain-containing protein</fullName>
    </recommendedName>
</protein>
<feature type="domain" description="Fumarylacetoacetase-like C-terminal" evidence="2">
    <location>
        <begin position="87"/>
        <end position="234"/>
    </location>
</feature>
<dbReference type="Proteomes" id="UP000651977">
    <property type="component" value="Unassembled WGS sequence"/>
</dbReference>
<dbReference type="Gene3D" id="3.90.850.10">
    <property type="entry name" value="Fumarylacetoacetase-like, C-terminal domain"/>
    <property type="match status" value="1"/>
</dbReference>
<evidence type="ECO:0000313" key="3">
    <source>
        <dbReference type="EMBL" id="GGB14732.1"/>
    </source>
</evidence>
<name>A0ABQ1I6I1_9ALTE</name>
<sequence length="263" mass="28537">MDKQQSLVAQLVAARQQRKPMTYQQALDLTPSTAQQAYQVQGEVAKQLGWFQQGGPTLWKLGGELGHSSAAALDDSLLSHHQDSCELVIPAAEACSFSALELELALRLKQPLAYGCNLSEAKAAIGEVYLALEVCDLRADNWQQLPSLYRLADHQMNRRIILLGSPLSGWDEQFSQIAPVIKLGEQTLSEGKLTHPQGHPLAALPWLANLSQALYQQPLAAGSIIATGTWAGLQTLTPATPFFASLEGFAPVRVRLETNSTLS</sequence>
<proteinExistence type="predicted"/>
<dbReference type="EMBL" id="BMDY01000020">
    <property type="protein sequence ID" value="GGB14732.1"/>
    <property type="molecule type" value="Genomic_DNA"/>
</dbReference>
<dbReference type="InterPro" id="IPR036663">
    <property type="entry name" value="Fumarylacetoacetase_C_sf"/>
</dbReference>
<evidence type="ECO:0000259" key="2">
    <source>
        <dbReference type="Pfam" id="PF01557"/>
    </source>
</evidence>
<comment type="caution">
    <text evidence="3">The sequence shown here is derived from an EMBL/GenBank/DDBJ whole genome shotgun (WGS) entry which is preliminary data.</text>
</comment>
<dbReference type="PANTHER" id="PTHR30143:SF0">
    <property type="entry name" value="2-KETO-4-PENTENOATE HYDRATASE"/>
    <property type="match status" value="1"/>
</dbReference>
<dbReference type="InterPro" id="IPR050772">
    <property type="entry name" value="Hydratase-Decarb/MhpD_sf"/>
</dbReference>
<reference evidence="4" key="1">
    <citation type="journal article" date="2019" name="Int. J. Syst. Evol. Microbiol.">
        <title>The Global Catalogue of Microorganisms (GCM) 10K type strain sequencing project: providing services to taxonomists for standard genome sequencing and annotation.</title>
        <authorList>
            <consortium name="The Broad Institute Genomics Platform"/>
            <consortium name="The Broad Institute Genome Sequencing Center for Infectious Disease"/>
            <person name="Wu L."/>
            <person name="Ma J."/>
        </authorList>
    </citation>
    <scope>NUCLEOTIDE SEQUENCE [LARGE SCALE GENOMIC DNA]</scope>
    <source>
        <strain evidence="4">CGMCC 1.10131</strain>
    </source>
</reference>
<dbReference type="Pfam" id="PF01557">
    <property type="entry name" value="FAA_hydrolase"/>
    <property type="match status" value="1"/>
</dbReference>
<keyword evidence="1" id="KW-0456">Lyase</keyword>
<dbReference type="RefSeq" id="WP_055733400.1">
    <property type="nucleotide sequence ID" value="NZ_BMDY01000020.1"/>
</dbReference>